<dbReference type="PANTHER" id="PTHR43718">
    <property type="entry name" value="LON PROTEASE"/>
    <property type="match status" value="1"/>
</dbReference>
<dbReference type="AlphaFoldDB" id="A0A9W4XEP4"/>
<dbReference type="Gene3D" id="1.20.5.5270">
    <property type="match status" value="1"/>
</dbReference>
<evidence type="ECO:0000256" key="1">
    <source>
        <dbReference type="ARBA" id="ARBA00022670"/>
    </source>
</evidence>
<dbReference type="InterPro" id="IPR046336">
    <property type="entry name" value="Lon_prtase_N_sf"/>
</dbReference>
<evidence type="ECO:0000256" key="9">
    <source>
        <dbReference type="SAM" id="MobiDB-lite"/>
    </source>
</evidence>
<proteinExistence type="inferred from homology"/>
<evidence type="ECO:0000313" key="13">
    <source>
        <dbReference type="Proteomes" id="UP001152885"/>
    </source>
</evidence>
<dbReference type="SMART" id="SM00464">
    <property type="entry name" value="LON"/>
    <property type="match status" value="1"/>
</dbReference>
<evidence type="ECO:0000256" key="2">
    <source>
        <dbReference type="ARBA" id="ARBA00022741"/>
    </source>
</evidence>
<dbReference type="PROSITE" id="PS51786">
    <property type="entry name" value="LON_PROTEOLYTIC"/>
    <property type="match status" value="1"/>
</dbReference>
<dbReference type="SMART" id="SM00382">
    <property type="entry name" value="AAA"/>
    <property type="match status" value="1"/>
</dbReference>
<keyword evidence="5" id="KW-0067">ATP-binding</keyword>
<feature type="region of interest" description="Disordered" evidence="9">
    <location>
        <begin position="70"/>
        <end position="161"/>
    </location>
</feature>
<evidence type="ECO:0000256" key="5">
    <source>
        <dbReference type="ARBA" id="ARBA00022840"/>
    </source>
</evidence>
<dbReference type="PRINTS" id="PR00830">
    <property type="entry name" value="ENDOLAPTASE"/>
</dbReference>
<feature type="active site" evidence="8">
    <location>
        <position position="931"/>
    </location>
</feature>
<dbReference type="SUPFAM" id="SSF52540">
    <property type="entry name" value="P-loop containing nucleoside triphosphate hydrolases"/>
    <property type="match status" value="1"/>
</dbReference>
<evidence type="ECO:0000256" key="4">
    <source>
        <dbReference type="ARBA" id="ARBA00022825"/>
    </source>
</evidence>
<dbReference type="GO" id="GO:0003697">
    <property type="term" value="F:single-stranded DNA binding"/>
    <property type="evidence" value="ECO:0007669"/>
    <property type="project" value="TreeGrafter"/>
</dbReference>
<evidence type="ECO:0000256" key="6">
    <source>
        <dbReference type="ARBA" id="ARBA00050665"/>
    </source>
</evidence>
<name>A0A9W4XEP4_9ASCO</name>
<dbReference type="Gene3D" id="3.30.230.10">
    <property type="match status" value="1"/>
</dbReference>
<keyword evidence="3 8" id="KW-0378">Hydrolase</keyword>
<sequence>MMIRRINKDFKFRRLIRSVHLSSTHESLSSIRYEPSIINSPVELNLPGFIKPNINHFLNSLDDSHYLFNSNEKSEKSEKSPTQNDKKDKEDKPKEKPKKKDQNIDKKDQNIPTTTTPPPSTLPSSSSGGDDPKDKKKINPNTPSDGNDGGDSKDDKLSVNQNGLYPPFLAIPMKDRPCLPGRHFTINITDAEVIKCLETALIMREPYFVMFHIKDQNDPDAEIDVIKDKSWVHEIGTLCQITKNIKLGPNSMNVLAYAHERVKLIDLSTPTTKSENIEKHDKFATDYLKNYQVSYAAVKPMEDDIYDKDSIDIKALVQTVKELCSRFPSDILASEQGKKILNNPSLLADYVGSVVHGEPKKIQEIMDTFDVQKRLEKILDLLKAEVDADAIRLKAKKNYQRKLELASAQMIIKDYTKELLKAAGLEGGPGGQKGKKFEERIKKLKLTEEAMEAYNSEIAKLGTTSDMESSITEKYLDYLTQIPFGVYSKDSFDINRAREILDRDHHGLKDVKDRILEFMSVGKISGSVNGKILCLAGPPGTGKTSIARSIAESLNRKYTRISVGGVQDVHDVKGHRRTYVGAVPGRIITSLIQSKTSNPLMVVDEIDKLDNTARGGAARSFLEILDPEQNFGFVDNFIEVKVDLSKVLFLCTANYLDTISRPLLDRMEIIEVNGYTKNEKIEIAIRHLIPKASEKVGLDLEHVEIPRETISRLIDKYCRESGVRKVKHLIDKIFGKVSRKIVEQVEGEQEKLKELAKSEIVEEVAATETISKPEKSQEEIELRKELKENKESETEPEIEEIKKLEIPSDLKITITPNELKDYIGPEIYTRDRLYETLTPGIATGLAYNNSGDGDALYIESILTDSISSGTSNSGHLSVTGSLKDVMKESASIAYSFAKQFMIKKYPNNKFFDMAQIHVHCPSGSIPKDGPSAGIAFTSSLMSLALNKALPNDIAMTGEITLSGKVLPIGGLREKTLGAKRAGYNKIIIPKDSEYLLMDIPDDVKEGVEYIPVDWYSEVFEHLFPDIDEVYANELWKSEFDKLEEKKNKKKD</sequence>
<dbReference type="GO" id="GO:0005524">
    <property type="term" value="F:ATP binding"/>
    <property type="evidence" value="ECO:0007669"/>
    <property type="project" value="UniProtKB-KW"/>
</dbReference>
<dbReference type="Proteomes" id="UP001152885">
    <property type="component" value="Unassembled WGS sequence"/>
</dbReference>
<comment type="caution">
    <text evidence="12">The sequence shown here is derived from an EMBL/GenBank/DDBJ whole genome shotgun (WGS) entry which is preliminary data.</text>
</comment>
<dbReference type="GO" id="GO:0004176">
    <property type="term" value="F:ATP-dependent peptidase activity"/>
    <property type="evidence" value="ECO:0007669"/>
    <property type="project" value="UniProtKB-UniRule"/>
</dbReference>
<reference evidence="12" key="1">
    <citation type="submission" date="2022-12" db="EMBL/GenBank/DDBJ databases">
        <authorList>
            <person name="Brejova B."/>
        </authorList>
    </citation>
    <scope>NUCLEOTIDE SEQUENCE</scope>
</reference>
<dbReference type="InterPro" id="IPR014721">
    <property type="entry name" value="Ribsml_uS5_D2-typ_fold_subgr"/>
</dbReference>
<dbReference type="GO" id="GO:0051131">
    <property type="term" value="P:chaperone-mediated protein complex assembly"/>
    <property type="evidence" value="ECO:0007669"/>
    <property type="project" value="TreeGrafter"/>
</dbReference>
<evidence type="ECO:0000259" key="10">
    <source>
        <dbReference type="PROSITE" id="PS51786"/>
    </source>
</evidence>
<dbReference type="OrthoDB" id="2411602at2759"/>
<dbReference type="InterPro" id="IPR027065">
    <property type="entry name" value="Lon_Prtase"/>
</dbReference>
<dbReference type="GO" id="GO:0016887">
    <property type="term" value="F:ATP hydrolysis activity"/>
    <property type="evidence" value="ECO:0007669"/>
    <property type="project" value="InterPro"/>
</dbReference>
<dbReference type="GO" id="GO:0005759">
    <property type="term" value="C:mitochondrial matrix"/>
    <property type="evidence" value="ECO:0007669"/>
    <property type="project" value="TreeGrafter"/>
</dbReference>
<dbReference type="CDD" id="cd19500">
    <property type="entry name" value="RecA-like_Lon"/>
    <property type="match status" value="1"/>
</dbReference>
<keyword evidence="4 8" id="KW-0720">Serine protease</keyword>
<dbReference type="Gene3D" id="3.40.50.300">
    <property type="entry name" value="P-loop containing nucleotide triphosphate hydrolases"/>
    <property type="match status" value="1"/>
</dbReference>
<dbReference type="FunFam" id="3.40.50.300:FF:000021">
    <property type="entry name" value="Lon protease homolog"/>
    <property type="match status" value="1"/>
</dbReference>
<evidence type="ECO:0000259" key="11">
    <source>
        <dbReference type="PROSITE" id="PS51787"/>
    </source>
</evidence>
<feature type="active site" evidence="8">
    <location>
        <position position="974"/>
    </location>
</feature>
<gene>
    <name evidence="12" type="ORF">CANVERA_P0353</name>
</gene>
<comment type="similarity">
    <text evidence="8">Belongs to the peptidase S16 family.</text>
</comment>
<dbReference type="GO" id="GO:0004252">
    <property type="term" value="F:serine-type endopeptidase activity"/>
    <property type="evidence" value="ECO:0007669"/>
    <property type="project" value="UniProtKB-UniRule"/>
</dbReference>
<dbReference type="InterPro" id="IPR003959">
    <property type="entry name" value="ATPase_AAA_core"/>
</dbReference>
<dbReference type="Pfam" id="PF05362">
    <property type="entry name" value="Lon_C"/>
    <property type="match status" value="1"/>
</dbReference>
<feature type="domain" description="Lon proteolytic" evidence="10">
    <location>
        <begin position="836"/>
        <end position="1025"/>
    </location>
</feature>
<dbReference type="InterPro" id="IPR004815">
    <property type="entry name" value="Lon_bac/euk-typ"/>
</dbReference>
<dbReference type="InterPro" id="IPR020568">
    <property type="entry name" value="Ribosomal_Su5_D2-typ_SF"/>
</dbReference>
<dbReference type="PROSITE" id="PS51787">
    <property type="entry name" value="LON_N"/>
    <property type="match status" value="1"/>
</dbReference>
<feature type="compositionally biased region" description="Basic and acidic residues" evidence="9">
    <location>
        <begin position="72"/>
        <end position="109"/>
    </location>
</feature>
<dbReference type="NCBIfam" id="TIGR00763">
    <property type="entry name" value="lon"/>
    <property type="match status" value="1"/>
</dbReference>
<dbReference type="Gene3D" id="1.10.8.60">
    <property type="match status" value="1"/>
</dbReference>
<organism evidence="12 13">
    <name type="scientific">Candida verbasci</name>
    <dbReference type="NCBI Taxonomy" id="1227364"/>
    <lineage>
        <taxon>Eukaryota</taxon>
        <taxon>Fungi</taxon>
        <taxon>Dikarya</taxon>
        <taxon>Ascomycota</taxon>
        <taxon>Saccharomycotina</taxon>
        <taxon>Pichiomycetes</taxon>
        <taxon>Debaryomycetaceae</taxon>
        <taxon>Candida/Lodderomyces clade</taxon>
        <taxon>Candida</taxon>
    </lineage>
</organism>
<dbReference type="InterPro" id="IPR003111">
    <property type="entry name" value="Lon_prtase_N"/>
</dbReference>
<dbReference type="InterPro" id="IPR015947">
    <property type="entry name" value="PUA-like_sf"/>
</dbReference>
<feature type="domain" description="Lon N-terminal" evidence="11">
    <location>
        <begin position="168"/>
        <end position="386"/>
    </location>
</feature>
<dbReference type="InterPro" id="IPR008269">
    <property type="entry name" value="Lon_proteolytic"/>
</dbReference>
<evidence type="ECO:0000256" key="8">
    <source>
        <dbReference type="PROSITE-ProRule" id="PRU01122"/>
    </source>
</evidence>
<dbReference type="SUPFAM" id="SSF88697">
    <property type="entry name" value="PUA domain-like"/>
    <property type="match status" value="1"/>
</dbReference>
<dbReference type="EC" id="3.4.21.53" evidence="7"/>
<evidence type="ECO:0000256" key="3">
    <source>
        <dbReference type="ARBA" id="ARBA00022801"/>
    </source>
</evidence>
<dbReference type="Gene3D" id="2.30.130.40">
    <property type="entry name" value="LON domain-like"/>
    <property type="match status" value="1"/>
</dbReference>
<comment type="catalytic activity">
    <reaction evidence="6">
        <text>Hydrolysis of proteins in presence of ATP.</text>
        <dbReference type="EC" id="3.4.21.53"/>
    </reaction>
</comment>
<dbReference type="Pfam" id="PF00004">
    <property type="entry name" value="AAA"/>
    <property type="match status" value="1"/>
</dbReference>
<dbReference type="GO" id="GO:0007005">
    <property type="term" value="P:mitochondrion organization"/>
    <property type="evidence" value="ECO:0007669"/>
    <property type="project" value="TreeGrafter"/>
</dbReference>
<evidence type="ECO:0000313" key="12">
    <source>
        <dbReference type="EMBL" id="CAI5755837.1"/>
    </source>
</evidence>
<dbReference type="InterPro" id="IPR027417">
    <property type="entry name" value="P-loop_NTPase"/>
</dbReference>
<keyword evidence="13" id="KW-1185">Reference proteome</keyword>
<dbReference type="GO" id="GO:0006515">
    <property type="term" value="P:protein quality control for misfolded or incompletely synthesized proteins"/>
    <property type="evidence" value="ECO:0007669"/>
    <property type="project" value="TreeGrafter"/>
</dbReference>
<dbReference type="InterPro" id="IPR054594">
    <property type="entry name" value="Lon_lid"/>
</dbReference>
<dbReference type="EMBL" id="CANTUO010000001">
    <property type="protein sequence ID" value="CAI5755837.1"/>
    <property type="molecule type" value="Genomic_DNA"/>
</dbReference>
<keyword evidence="1 8" id="KW-0645">Protease</keyword>
<dbReference type="Pfam" id="PF02190">
    <property type="entry name" value="LON_substr_bdg"/>
    <property type="match status" value="1"/>
</dbReference>
<dbReference type="PANTHER" id="PTHR43718:SF2">
    <property type="entry name" value="LON PROTEASE HOMOLOG, MITOCHONDRIAL"/>
    <property type="match status" value="1"/>
</dbReference>
<protein>
    <recommendedName>
        <fullName evidence="7">endopeptidase La</fullName>
        <ecNumber evidence="7">3.4.21.53</ecNumber>
    </recommendedName>
</protein>
<dbReference type="InterPro" id="IPR003593">
    <property type="entry name" value="AAA+_ATPase"/>
</dbReference>
<dbReference type="SUPFAM" id="SSF54211">
    <property type="entry name" value="Ribosomal protein S5 domain 2-like"/>
    <property type="match status" value="1"/>
</dbReference>
<evidence type="ECO:0000256" key="7">
    <source>
        <dbReference type="ARBA" id="ARBA00066743"/>
    </source>
</evidence>
<dbReference type="Gene3D" id="1.20.58.1480">
    <property type="match status" value="1"/>
</dbReference>
<accession>A0A9W4XEP4</accession>
<keyword evidence="2" id="KW-0547">Nucleotide-binding</keyword>
<dbReference type="Pfam" id="PF22667">
    <property type="entry name" value="Lon_lid"/>
    <property type="match status" value="1"/>
</dbReference>